<keyword evidence="7" id="KW-1185">Reference proteome</keyword>
<dbReference type="InterPro" id="IPR000792">
    <property type="entry name" value="Tscrpt_reg_LuxR_C"/>
</dbReference>
<protein>
    <submittedName>
        <fullName evidence="6">Transcriptional regulatory protein DegU</fullName>
    </submittedName>
</protein>
<dbReference type="GO" id="GO:0006355">
    <property type="term" value="P:regulation of DNA-templated transcription"/>
    <property type="evidence" value="ECO:0007669"/>
    <property type="project" value="InterPro"/>
</dbReference>
<name>A0A2W1JKZ4_9CYAN</name>
<evidence type="ECO:0000256" key="1">
    <source>
        <dbReference type="ARBA" id="ARBA00022553"/>
    </source>
</evidence>
<dbReference type="InterPro" id="IPR016032">
    <property type="entry name" value="Sig_transdc_resp-reg_C-effctor"/>
</dbReference>
<feature type="domain" description="Response regulatory" evidence="5">
    <location>
        <begin position="12"/>
        <end position="132"/>
    </location>
</feature>
<dbReference type="AlphaFoldDB" id="A0A2W1JKZ4"/>
<accession>A0A2W1JKZ4</accession>
<proteinExistence type="predicted"/>
<dbReference type="RefSeq" id="WP_110988606.1">
    <property type="nucleotide sequence ID" value="NZ_CAWNWM010000026.1"/>
</dbReference>
<evidence type="ECO:0000313" key="6">
    <source>
        <dbReference type="EMBL" id="PZD70864.1"/>
    </source>
</evidence>
<keyword evidence="1 3" id="KW-0597">Phosphoprotein</keyword>
<dbReference type="SUPFAM" id="SSF46894">
    <property type="entry name" value="C-terminal effector domain of the bipartite response regulators"/>
    <property type="match status" value="1"/>
</dbReference>
<feature type="domain" description="HTH luxR-type" evidence="4">
    <location>
        <begin position="160"/>
        <end position="225"/>
    </location>
</feature>
<dbReference type="OrthoDB" id="510967at2"/>
<dbReference type="PANTHER" id="PTHR43214:SF43">
    <property type="entry name" value="TWO-COMPONENT RESPONSE REGULATOR"/>
    <property type="match status" value="1"/>
</dbReference>
<dbReference type="InterPro" id="IPR039420">
    <property type="entry name" value="WalR-like"/>
</dbReference>
<reference evidence="6 7" key="1">
    <citation type="journal article" date="2018" name="Sci. Rep.">
        <title>A novel species of the marine cyanobacterium Acaryochloris with a unique pigment content and lifestyle.</title>
        <authorList>
            <person name="Partensky F."/>
            <person name="Six C."/>
            <person name="Ratin M."/>
            <person name="Garczarek L."/>
            <person name="Vaulot D."/>
            <person name="Probert I."/>
            <person name="Calteau A."/>
            <person name="Gourvil P."/>
            <person name="Marie D."/>
            <person name="Grebert T."/>
            <person name="Bouchier C."/>
            <person name="Le Panse S."/>
            <person name="Gachenot M."/>
            <person name="Rodriguez F."/>
            <person name="Garrido J.L."/>
        </authorList>
    </citation>
    <scope>NUCLEOTIDE SEQUENCE [LARGE SCALE GENOMIC DNA]</scope>
    <source>
        <strain evidence="6 7">RCC1774</strain>
    </source>
</reference>
<dbReference type="Proteomes" id="UP000248857">
    <property type="component" value="Unassembled WGS sequence"/>
</dbReference>
<dbReference type="CDD" id="cd06170">
    <property type="entry name" value="LuxR_C_like"/>
    <property type="match status" value="1"/>
</dbReference>
<dbReference type="InterPro" id="IPR058245">
    <property type="entry name" value="NreC/VraR/RcsB-like_REC"/>
</dbReference>
<dbReference type="GO" id="GO:0003677">
    <property type="term" value="F:DNA binding"/>
    <property type="evidence" value="ECO:0007669"/>
    <property type="project" value="UniProtKB-KW"/>
</dbReference>
<gene>
    <name evidence="6" type="primary">degU_6</name>
    <name evidence="6" type="ORF">C1752_08858</name>
</gene>
<comment type="caution">
    <text evidence="6">The sequence shown here is derived from an EMBL/GenBank/DDBJ whole genome shotgun (WGS) entry which is preliminary data.</text>
</comment>
<dbReference type="PRINTS" id="PR00038">
    <property type="entry name" value="HTHLUXR"/>
</dbReference>
<dbReference type="InterPro" id="IPR011006">
    <property type="entry name" value="CheY-like_superfamily"/>
</dbReference>
<evidence type="ECO:0000313" key="7">
    <source>
        <dbReference type="Proteomes" id="UP000248857"/>
    </source>
</evidence>
<dbReference type="PROSITE" id="PS50110">
    <property type="entry name" value="RESPONSE_REGULATORY"/>
    <property type="match status" value="1"/>
</dbReference>
<dbReference type="InterPro" id="IPR001789">
    <property type="entry name" value="Sig_transdc_resp-reg_receiver"/>
</dbReference>
<dbReference type="PROSITE" id="PS50043">
    <property type="entry name" value="HTH_LUXR_2"/>
    <property type="match status" value="1"/>
</dbReference>
<dbReference type="GO" id="GO:0000160">
    <property type="term" value="P:phosphorelay signal transduction system"/>
    <property type="evidence" value="ECO:0007669"/>
    <property type="project" value="InterPro"/>
</dbReference>
<dbReference type="Pfam" id="PF00196">
    <property type="entry name" value="GerE"/>
    <property type="match status" value="1"/>
</dbReference>
<dbReference type="Pfam" id="PF00072">
    <property type="entry name" value="Response_reg"/>
    <property type="match status" value="1"/>
</dbReference>
<dbReference type="Gene3D" id="3.40.50.2300">
    <property type="match status" value="1"/>
</dbReference>
<organism evidence="6 7">
    <name type="scientific">Acaryochloris thomasi RCC1774</name>
    <dbReference type="NCBI Taxonomy" id="1764569"/>
    <lineage>
        <taxon>Bacteria</taxon>
        <taxon>Bacillati</taxon>
        <taxon>Cyanobacteriota</taxon>
        <taxon>Cyanophyceae</taxon>
        <taxon>Acaryochloridales</taxon>
        <taxon>Acaryochloridaceae</taxon>
        <taxon>Acaryochloris</taxon>
        <taxon>Acaryochloris thomasi</taxon>
    </lineage>
</organism>
<dbReference type="EMBL" id="PQWO01000026">
    <property type="protein sequence ID" value="PZD70864.1"/>
    <property type="molecule type" value="Genomic_DNA"/>
</dbReference>
<evidence type="ECO:0000256" key="2">
    <source>
        <dbReference type="ARBA" id="ARBA00023125"/>
    </source>
</evidence>
<dbReference type="SMART" id="SM00448">
    <property type="entry name" value="REC"/>
    <property type="match status" value="1"/>
</dbReference>
<dbReference type="PANTHER" id="PTHR43214">
    <property type="entry name" value="TWO-COMPONENT RESPONSE REGULATOR"/>
    <property type="match status" value="1"/>
</dbReference>
<evidence type="ECO:0000259" key="4">
    <source>
        <dbReference type="PROSITE" id="PS50043"/>
    </source>
</evidence>
<feature type="modified residue" description="4-aspartylphosphate" evidence="3">
    <location>
        <position position="67"/>
    </location>
</feature>
<dbReference type="CDD" id="cd17535">
    <property type="entry name" value="REC_NarL-like"/>
    <property type="match status" value="1"/>
</dbReference>
<evidence type="ECO:0000259" key="5">
    <source>
        <dbReference type="PROSITE" id="PS50110"/>
    </source>
</evidence>
<dbReference type="PROSITE" id="PS00622">
    <property type="entry name" value="HTH_LUXR_1"/>
    <property type="match status" value="1"/>
</dbReference>
<sequence length="229" mass="25228">MLNQAEKTKTLSAVLVDDDHQFRAGIRSLLNFYTVQDQSISVVGEANRPDLALSLVGDKQPDFVLIDMELIGGDGLSLLQQIQDSGSSCKTLVLSGHEEDSWIYQAMQTGADGYVFKSQVTQQLQDAIASIMDDQIYLPPEVATGFFRRFQTTQASLPSQIGQPCDLSERENEVLYWLVQGASNVVIAKELYISVATVKAHLTNIFLKLQVTSRTQAIVAAIKMNLVQS</sequence>
<evidence type="ECO:0000256" key="3">
    <source>
        <dbReference type="PROSITE-ProRule" id="PRU00169"/>
    </source>
</evidence>
<dbReference type="SUPFAM" id="SSF52172">
    <property type="entry name" value="CheY-like"/>
    <property type="match status" value="1"/>
</dbReference>
<dbReference type="SMART" id="SM00421">
    <property type="entry name" value="HTH_LUXR"/>
    <property type="match status" value="1"/>
</dbReference>
<keyword evidence="2" id="KW-0238">DNA-binding</keyword>